<organism evidence="1 2">
    <name type="scientific">Aneurinibacillus aneurinilyticus ATCC 12856</name>
    <dbReference type="NCBI Taxonomy" id="649747"/>
    <lineage>
        <taxon>Bacteria</taxon>
        <taxon>Bacillati</taxon>
        <taxon>Bacillota</taxon>
        <taxon>Bacilli</taxon>
        <taxon>Bacillales</taxon>
        <taxon>Paenibacillaceae</taxon>
        <taxon>Aneurinibacillus group</taxon>
        <taxon>Aneurinibacillus</taxon>
    </lineage>
</organism>
<protein>
    <submittedName>
        <fullName evidence="1">Uncharacterized protein</fullName>
    </submittedName>
</protein>
<dbReference type="PATRIC" id="fig|649747.3.peg.1839"/>
<evidence type="ECO:0000313" key="2">
    <source>
        <dbReference type="Proteomes" id="UP000016511"/>
    </source>
</evidence>
<accession>U1X5Q1</accession>
<comment type="caution">
    <text evidence="1">The sequence shown here is derived from an EMBL/GenBank/DDBJ whole genome shotgun (WGS) entry which is preliminary data.</text>
</comment>
<evidence type="ECO:0000313" key="1">
    <source>
        <dbReference type="EMBL" id="ERI09863.1"/>
    </source>
</evidence>
<name>U1X5Q1_ANEAE</name>
<dbReference type="AlphaFoldDB" id="U1X5Q1"/>
<dbReference type="STRING" id="649747.HMPREF0083_02032"/>
<proteinExistence type="predicted"/>
<reference evidence="1 2" key="1">
    <citation type="submission" date="2013-08" db="EMBL/GenBank/DDBJ databases">
        <authorList>
            <person name="Weinstock G."/>
            <person name="Sodergren E."/>
            <person name="Wylie T."/>
            <person name="Fulton L."/>
            <person name="Fulton R."/>
            <person name="Fronick C."/>
            <person name="O'Laughlin M."/>
            <person name="Godfrey J."/>
            <person name="Miner T."/>
            <person name="Herter B."/>
            <person name="Appelbaum E."/>
            <person name="Cordes M."/>
            <person name="Lek S."/>
            <person name="Wollam A."/>
            <person name="Pepin K.H."/>
            <person name="Palsikar V.B."/>
            <person name="Mitreva M."/>
            <person name="Wilson R.K."/>
        </authorList>
    </citation>
    <scope>NUCLEOTIDE SEQUENCE [LARGE SCALE GENOMIC DNA]</scope>
    <source>
        <strain evidence="1 2">ATCC 12856</strain>
    </source>
</reference>
<gene>
    <name evidence="1" type="ORF">HMPREF0083_02032</name>
</gene>
<dbReference type="Proteomes" id="UP000016511">
    <property type="component" value="Unassembled WGS sequence"/>
</dbReference>
<dbReference type="HOGENOM" id="CLU_3211739_0_0_9"/>
<dbReference type="EMBL" id="AWSJ01000132">
    <property type="protein sequence ID" value="ERI09863.1"/>
    <property type="molecule type" value="Genomic_DNA"/>
</dbReference>
<sequence>MYDSRFICVICRFCIHYYVELGIQLFTGYKTHLTEILEWVLEGE</sequence>
<keyword evidence="2" id="KW-1185">Reference proteome</keyword>